<dbReference type="Pfam" id="PF05193">
    <property type="entry name" value="Peptidase_M16_C"/>
    <property type="match status" value="1"/>
</dbReference>
<sequence>MNKICKIPKRLFSVCHRNCNTLPKPDYGPSDVQRSIMLNGTGVVAAKVFGSQIAACTIMYQAGSRYECDEYLGASHFIRAASTASSCAFSGFTKMRYMAQQGSAITCTTNRQTVAYTLVCPVTLFTQMKCVLVDTVLRCCFRQWEIDDLKPMIRDDLHLIPPLQRVLDLAQKACWAGPLSNSMFCEEARIEGMSGHVLNAYRDWHYKSDHCSVASVGVPFEETVRLAEAIEPVRVKPPQRTVMRSCPRAGFEYYELGPGSDTWICVVVPGCGTCDTKDLMKHSIIAHACGAGNMHQGTHSMDQTQEHPLAELSGGDPFTTFQAFNISYCDTGVFGIVAKTRACSARNVAKCAAEFLSCVSDLTLKQIEIGKKRLKVSLAVHDDYCVKRTEGLALQFSGCVEMNSAEDAIKMVDSIPSEDIKHTAVTLGKKVRPCMAVAIVGDLGCVPHDRELLSH</sequence>
<dbReference type="GO" id="GO:0005739">
    <property type="term" value="C:mitochondrion"/>
    <property type="evidence" value="ECO:0007669"/>
    <property type="project" value="TreeGrafter"/>
</dbReference>
<dbReference type="PANTHER" id="PTHR11851">
    <property type="entry name" value="METALLOPROTEASE"/>
    <property type="match status" value="1"/>
</dbReference>
<feature type="domain" description="Peptidase M16 C-terminal" evidence="2">
    <location>
        <begin position="198"/>
        <end position="361"/>
    </location>
</feature>
<dbReference type="InterPro" id="IPR011249">
    <property type="entry name" value="Metalloenz_LuxS/M16"/>
</dbReference>
<protein>
    <submittedName>
        <fullName evidence="3">Uncharacterized protein</fullName>
    </submittedName>
</protein>
<evidence type="ECO:0000313" key="4">
    <source>
        <dbReference type="Proteomes" id="UP001231518"/>
    </source>
</evidence>
<keyword evidence="4" id="KW-1185">Reference proteome</keyword>
<dbReference type="Pfam" id="PF00675">
    <property type="entry name" value="Peptidase_M16"/>
    <property type="match status" value="1"/>
</dbReference>
<dbReference type="AlphaFoldDB" id="A0AAD8DP90"/>
<evidence type="ECO:0000259" key="2">
    <source>
        <dbReference type="Pfam" id="PF05193"/>
    </source>
</evidence>
<dbReference type="SUPFAM" id="SSF63411">
    <property type="entry name" value="LuxS/MPP-like metallohydrolase"/>
    <property type="match status" value="2"/>
</dbReference>
<dbReference type="Proteomes" id="UP001231518">
    <property type="component" value="Chromosome 13"/>
</dbReference>
<dbReference type="InterPro" id="IPR050361">
    <property type="entry name" value="MPP/UQCRC_Complex"/>
</dbReference>
<organism evidence="3 4">
    <name type="scientific">Mythimna separata</name>
    <name type="common">Oriental armyworm</name>
    <name type="synonym">Pseudaletia separata</name>
    <dbReference type="NCBI Taxonomy" id="271217"/>
    <lineage>
        <taxon>Eukaryota</taxon>
        <taxon>Metazoa</taxon>
        <taxon>Ecdysozoa</taxon>
        <taxon>Arthropoda</taxon>
        <taxon>Hexapoda</taxon>
        <taxon>Insecta</taxon>
        <taxon>Pterygota</taxon>
        <taxon>Neoptera</taxon>
        <taxon>Endopterygota</taxon>
        <taxon>Lepidoptera</taxon>
        <taxon>Glossata</taxon>
        <taxon>Ditrysia</taxon>
        <taxon>Noctuoidea</taxon>
        <taxon>Noctuidae</taxon>
        <taxon>Noctuinae</taxon>
        <taxon>Hadenini</taxon>
        <taxon>Mythimna</taxon>
    </lineage>
</organism>
<dbReference type="Gene3D" id="3.30.830.10">
    <property type="entry name" value="Metalloenzyme, LuxS/M16 peptidase-like"/>
    <property type="match status" value="2"/>
</dbReference>
<dbReference type="InterPro" id="IPR011765">
    <property type="entry name" value="Pept_M16_N"/>
</dbReference>
<proteinExistence type="predicted"/>
<comment type="caution">
    <text evidence="3">The sequence shown here is derived from an EMBL/GenBank/DDBJ whole genome shotgun (WGS) entry which is preliminary data.</text>
</comment>
<accession>A0AAD8DP90</accession>
<name>A0AAD8DP90_MYTSE</name>
<dbReference type="EMBL" id="JARGEI010000019">
    <property type="protein sequence ID" value="KAJ8714321.1"/>
    <property type="molecule type" value="Genomic_DNA"/>
</dbReference>
<evidence type="ECO:0000313" key="3">
    <source>
        <dbReference type="EMBL" id="KAJ8714321.1"/>
    </source>
</evidence>
<dbReference type="InterPro" id="IPR007863">
    <property type="entry name" value="Peptidase_M16_C"/>
</dbReference>
<evidence type="ECO:0000259" key="1">
    <source>
        <dbReference type="Pfam" id="PF00675"/>
    </source>
</evidence>
<dbReference type="PANTHER" id="PTHR11851:SF226">
    <property type="entry name" value="CYTOCHROME B-C1 COMPLEX SUBUNIT 2, MITOCHONDRIAL"/>
    <property type="match status" value="1"/>
</dbReference>
<gene>
    <name evidence="3" type="ORF">PYW07_002546</name>
</gene>
<dbReference type="GO" id="GO:0046872">
    <property type="term" value="F:metal ion binding"/>
    <property type="evidence" value="ECO:0007669"/>
    <property type="project" value="InterPro"/>
</dbReference>
<feature type="domain" description="Peptidase M16 N-terminal" evidence="1">
    <location>
        <begin position="51"/>
        <end position="184"/>
    </location>
</feature>
<reference evidence="3" key="1">
    <citation type="submission" date="2023-03" db="EMBL/GenBank/DDBJ databases">
        <title>Chromosome-level genomes of two armyworms, Mythimna separata and Mythimna loreyi, provide insights into the biosynthesis and reception of sex pheromones.</title>
        <authorList>
            <person name="Zhao H."/>
        </authorList>
    </citation>
    <scope>NUCLEOTIDE SEQUENCE</scope>
    <source>
        <strain evidence="3">BeijingLab</strain>
        <tissue evidence="3">Pupa</tissue>
    </source>
</reference>